<keyword evidence="1" id="KW-0472">Membrane</keyword>
<reference evidence="2 3" key="1">
    <citation type="submission" date="2024-08" db="EMBL/GenBank/DDBJ databases">
        <title>Insights into the chromosomal genome structure of Flemingia macrophylla.</title>
        <authorList>
            <person name="Ding Y."/>
            <person name="Zhao Y."/>
            <person name="Bi W."/>
            <person name="Wu M."/>
            <person name="Zhao G."/>
            <person name="Gong Y."/>
            <person name="Li W."/>
            <person name="Zhang P."/>
        </authorList>
    </citation>
    <scope>NUCLEOTIDE SEQUENCE [LARGE SCALE GENOMIC DNA]</scope>
    <source>
        <strain evidence="2">DYQJB</strain>
        <tissue evidence="2">Leaf</tissue>
    </source>
</reference>
<evidence type="ECO:0000256" key="1">
    <source>
        <dbReference type="SAM" id="Phobius"/>
    </source>
</evidence>
<gene>
    <name evidence="2" type="ORF">Fmac_025469</name>
</gene>
<keyword evidence="3" id="KW-1185">Reference proteome</keyword>
<dbReference type="Proteomes" id="UP001603857">
    <property type="component" value="Unassembled WGS sequence"/>
</dbReference>
<name>A0ABD1LSA7_9FABA</name>
<dbReference type="EMBL" id="JBGMDY010000008">
    <property type="protein sequence ID" value="KAL2326411.1"/>
    <property type="molecule type" value="Genomic_DNA"/>
</dbReference>
<proteinExistence type="predicted"/>
<protein>
    <submittedName>
        <fullName evidence="2">Uncharacterized protein</fullName>
    </submittedName>
</protein>
<feature type="transmembrane region" description="Helical" evidence="1">
    <location>
        <begin position="76"/>
        <end position="98"/>
    </location>
</feature>
<evidence type="ECO:0000313" key="3">
    <source>
        <dbReference type="Proteomes" id="UP001603857"/>
    </source>
</evidence>
<accession>A0ABD1LSA7</accession>
<evidence type="ECO:0000313" key="2">
    <source>
        <dbReference type="EMBL" id="KAL2326411.1"/>
    </source>
</evidence>
<comment type="caution">
    <text evidence="2">The sequence shown here is derived from an EMBL/GenBank/DDBJ whole genome shotgun (WGS) entry which is preliminary data.</text>
</comment>
<sequence length="168" mass="18926">MVRFDPPVHIYTVVDPLRHFLDFAKSLANLIGTPLNKLLIASTKLRLLAQFDKQIVIVKELPTVNLLKKLGFSDSIVAKFFHSGIFMIVSVVFVSFIIENVLSLRALALIGKCFQLQALFPLLLAFGFVFHSGVTKMQRKDRCQKDFEVALQILHGKDANISEKAKEI</sequence>
<dbReference type="AlphaFoldDB" id="A0ABD1LSA7"/>
<organism evidence="2 3">
    <name type="scientific">Flemingia macrophylla</name>
    <dbReference type="NCBI Taxonomy" id="520843"/>
    <lineage>
        <taxon>Eukaryota</taxon>
        <taxon>Viridiplantae</taxon>
        <taxon>Streptophyta</taxon>
        <taxon>Embryophyta</taxon>
        <taxon>Tracheophyta</taxon>
        <taxon>Spermatophyta</taxon>
        <taxon>Magnoliopsida</taxon>
        <taxon>eudicotyledons</taxon>
        <taxon>Gunneridae</taxon>
        <taxon>Pentapetalae</taxon>
        <taxon>rosids</taxon>
        <taxon>fabids</taxon>
        <taxon>Fabales</taxon>
        <taxon>Fabaceae</taxon>
        <taxon>Papilionoideae</taxon>
        <taxon>50 kb inversion clade</taxon>
        <taxon>NPAAA clade</taxon>
        <taxon>indigoferoid/millettioid clade</taxon>
        <taxon>Phaseoleae</taxon>
        <taxon>Flemingia</taxon>
    </lineage>
</organism>
<feature type="transmembrane region" description="Helical" evidence="1">
    <location>
        <begin position="118"/>
        <end position="135"/>
    </location>
</feature>
<keyword evidence="1" id="KW-1133">Transmembrane helix</keyword>
<keyword evidence="1" id="KW-0812">Transmembrane</keyword>